<gene>
    <name evidence="2" type="ORF">LY90DRAFT_667051</name>
</gene>
<keyword evidence="3" id="KW-1185">Reference proteome</keyword>
<dbReference type="Proteomes" id="UP000193920">
    <property type="component" value="Unassembled WGS sequence"/>
</dbReference>
<organism evidence="2 3">
    <name type="scientific">Neocallimastix californiae</name>
    <dbReference type="NCBI Taxonomy" id="1754190"/>
    <lineage>
        <taxon>Eukaryota</taxon>
        <taxon>Fungi</taxon>
        <taxon>Fungi incertae sedis</taxon>
        <taxon>Chytridiomycota</taxon>
        <taxon>Chytridiomycota incertae sedis</taxon>
        <taxon>Neocallimastigomycetes</taxon>
        <taxon>Neocallimastigales</taxon>
        <taxon>Neocallimastigaceae</taxon>
        <taxon>Neocallimastix</taxon>
    </lineage>
</organism>
<dbReference type="AlphaFoldDB" id="A0A1Y2EN98"/>
<accession>A0A1Y2EN98</accession>
<proteinExistence type="predicted"/>
<evidence type="ECO:0000313" key="3">
    <source>
        <dbReference type="Proteomes" id="UP000193920"/>
    </source>
</evidence>
<sequence>MKSIIILLQFVILLWHRINGEYPPCSSCNVQQLYKDKPIGKENNQWCIIDKNNCKNENNQSSQNEINYTTSNLISNVGNTTNSNSTSNITSLDIITCPDCTILTENNEIGEYWGYIPEINRPCKIDNVKCKEVIKRKLEKPVLRGSDGSRICQSCDSIKVTDKIKSLMWGSEDGEECRIITSRCPQHKISGHPFCNGCNIQGTGTDFCLFGYENNQPCIINEVLCGTPENRFKRIYSDGTVLKGDGNTFDDDENNG</sequence>
<evidence type="ECO:0000256" key="1">
    <source>
        <dbReference type="SAM" id="SignalP"/>
    </source>
</evidence>
<name>A0A1Y2EN98_9FUNG</name>
<evidence type="ECO:0008006" key="4">
    <source>
        <dbReference type="Google" id="ProtNLM"/>
    </source>
</evidence>
<feature type="signal peptide" evidence="1">
    <location>
        <begin position="1"/>
        <end position="20"/>
    </location>
</feature>
<dbReference type="EMBL" id="MCOG01000038">
    <property type="protein sequence ID" value="ORY72706.1"/>
    <property type="molecule type" value="Genomic_DNA"/>
</dbReference>
<feature type="chain" id="PRO_5013277015" description="CBM10 domain-containing protein" evidence="1">
    <location>
        <begin position="21"/>
        <end position="256"/>
    </location>
</feature>
<keyword evidence="1" id="KW-0732">Signal</keyword>
<protein>
    <recommendedName>
        <fullName evidence="4">CBM10 domain-containing protein</fullName>
    </recommendedName>
</protein>
<comment type="caution">
    <text evidence="2">The sequence shown here is derived from an EMBL/GenBank/DDBJ whole genome shotgun (WGS) entry which is preliminary data.</text>
</comment>
<dbReference type="InterPro" id="IPR009034">
    <property type="entry name" value="Dockerin_dom_fun_sf"/>
</dbReference>
<reference evidence="2 3" key="1">
    <citation type="submission" date="2016-08" db="EMBL/GenBank/DDBJ databases">
        <title>A Parts List for Fungal Cellulosomes Revealed by Comparative Genomics.</title>
        <authorList>
            <consortium name="DOE Joint Genome Institute"/>
            <person name="Haitjema C.H."/>
            <person name="Gilmore S.P."/>
            <person name="Henske J.K."/>
            <person name="Solomon K.V."/>
            <person name="De Groot R."/>
            <person name="Kuo A."/>
            <person name="Mondo S.J."/>
            <person name="Salamov A.A."/>
            <person name="Labutti K."/>
            <person name="Zhao Z."/>
            <person name="Chiniquy J."/>
            <person name="Barry K."/>
            <person name="Brewer H.M."/>
            <person name="Purvine S.O."/>
            <person name="Wright A.T."/>
            <person name="Boxma B."/>
            <person name="Van Alen T."/>
            <person name="Hackstein J.H."/>
            <person name="Baker S.E."/>
            <person name="Grigoriev I.V."/>
            <person name="O'Malley M.A."/>
        </authorList>
    </citation>
    <scope>NUCLEOTIDE SEQUENCE [LARGE SCALE GENOMIC DNA]</scope>
    <source>
        <strain evidence="2 3">G1</strain>
    </source>
</reference>
<evidence type="ECO:0000313" key="2">
    <source>
        <dbReference type="EMBL" id="ORY72706.1"/>
    </source>
</evidence>
<dbReference type="Gene3D" id="3.90.1220.10">
    <property type="entry name" value="Cellulose docking domain, dockering"/>
    <property type="match status" value="1"/>
</dbReference>